<organism evidence="1 2">
    <name type="scientific">Comamonas antarctica</name>
    <dbReference type="NCBI Taxonomy" id="2743470"/>
    <lineage>
        <taxon>Bacteria</taxon>
        <taxon>Pseudomonadati</taxon>
        <taxon>Pseudomonadota</taxon>
        <taxon>Betaproteobacteria</taxon>
        <taxon>Burkholderiales</taxon>
        <taxon>Comamonadaceae</taxon>
        <taxon>Comamonas</taxon>
    </lineage>
</organism>
<dbReference type="Proteomes" id="UP000509579">
    <property type="component" value="Plasmid unnamed1"/>
</dbReference>
<dbReference type="EMBL" id="CP054841">
    <property type="protein sequence ID" value="QKV55294.1"/>
    <property type="molecule type" value="Genomic_DNA"/>
</dbReference>
<dbReference type="AlphaFoldDB" id="A0A6N1X7C1"/>
<keyword evidence="1" id="KW-0614">Plasmid</keyword>
<name>A0A6N1X7C1_9BURK</name>
<sequence length="108" mass="11652">MSVLTTPDGRYIVVRGRLWRASNPQLPEAQRAALVHDLSAARRGVKAALAQGDATRLAAARAAVHQAKLGLGERGAPWWTDGAPDFNRHLARNTPYAPWYAQAQGGDV</sequence>
<evidence type="ECO:0000313" key="1">
    <source>
        <dbReference type="EMBL" id="QKV55294.1"/>
    </source>
</evidence>
<dbReference type="KEGG" id="aant:HUK68_20390"/>
<geneLocation type="plasmid" evidence="1 2">
    <name>unnamed1</name>
</geneLocation>
<keyword evidence="2" id="KW-1185">Reference proteome</keyword>
<evidence type="ECO:0000313" key="2">
    <source>
        <dbReference type="Proteomes" id="UP000509579"/>
    </source>
</evidence>
<proteinExistence type="predicted"/>
<dbReference type="RefSeq" id="WP_175506083.1">
    <property type="nucleotide sequence ID" value="NZ_CAURQT010000012.1"/>
</dbReference>
<gene>
    <name evidence="1" type="ORF">HUK68_20390</name>
</gene>
<protein>
    <submittedName>
        <fullName evidence="1">Uncharacterized protein</fullName>
    </submittedName>
</protein>
<accession>A0A6N1X7C1</accession>
<reference evidence="1 2" key="1">
    <citation type="submission" date="2020-06" db="EMBL/GenBank/DDBJ databases">
        <title>Acidovorax antarctica sp. nov., isolated from Corinth ice sheet soil, Antarctic Fields Peninsula.</title>
        <authorList>
            <person name="Xu Q."/>
            <person name="Peng F."/>
        </authorList>
    </citation>
    <scope>NUCLEOTIDE SEQUENCE [LARGE SCALE GENOMIC DNA]</scope>
    <source>
        <strain evidence="1 2">16-35-5</strain>
        <plasmid evidence="1 2">unnamed1</plasmid>
    </source>
</reference>